<feature type="transmembrane region" description="Helical" evidence="1">
    <location>
        <begin position="12"/>
        <end position="31"/>
    </location>
</feature>
<evidence type="ECO:0000259" key="2">
    <source>
        <dbReference type="Pfam" id="PF00892"/>
    </source>
</evidence>
<dbReference type="PANTHER" id="PTHR22911:SF103">
    <property type="entry name" value="BLR2811 PROTEIN"/>
    <property type="match status" value="1"/>
</dbReference>
<dbReference type="AlphaFoldDB" id="A0A382FJD0"/>
<dbReference type="EMBL" id="UINC01050141">
    <property type="protein sequence ID" value="SVB62755.1"/>
    <property type="molecule type" value="Genomic_DNA"/>
</dbReference>
<gene>
    <name evidence="3" type="ORF">METZ01_LOCUS215609</name>
</gene>
<dbReference type="Gene3D" id="1.10.3730.20">
    <property type="match status" value="1"/>
</dbReference>
<dbReference type="GO" id="GO:0016020">
    <property type="term" value="C:membrane"/>
    <property type="evidence" value="ECO:0007669"/>
    <property type="project" value="InterPro"/>
</dbReference>
<dbReference type="PANTHER" id="PTHR22911">
    <property type="entry name" value="ACYL-MALONYL CONDENSING ENZYME-RELATED"/>
    <property type="match status" value="1"/>
</dbReference>
<reference evidence="3" key="1">
    <citation type="submission" date="2018-05" db="EMBL/GenBank/DDBJ databases">
        <authorList>
            <person name="Lanie J.A."/>
            <person name="Ng W.-L."/>
            <person name="Kazmierczak K.M."/>
            <person name="Andrzejewski T.M."/>
            <person name="Davidsen T.M."/>
            <person name="Wayne K.J."/>
            <person name="Tettelin H."/>
            <person name="Glass J.I."/>
            <person name="Rusch D."/>
            <person name="Podicherti R."/>
            <person name="Tsui H.-C.T."/>
            <person name="Winkler M.E."/>
        </authorList>
    </citation>
    <scope>NUCLEOTIDE SEQUENCE</scope>
</reference>
<protein>
    <recommendedName>
        <fullName evidence="2">EamA domain-containing protein</fullName>
    </recommendedName>
</protein>
<accession>A0A382FJD0</accession>
<dbReference type="PROSITE" id="PS51257">
    <property type="entry name" value="PROKAR_LIPOPROTEIN"/>
    <property type="match status" value="1"/>
</dbReference>
<dbReference type="InterPro" id="IPR000620">
    <property type="entry name" value="EamA_dom"/>
</dbReference>
<feature type="transmembrane region" description="Helical" evidence="1">
    <location>
        <begin position="189"/>
        <end position="208"/>
    </location>
</feature>
<feature type="transmembrane region" description="Helical" evidence="1">
    <location>
        <begin position="78"/>
        <end position="102"/>
    </location>
</feature>
<dbReference type="Pfam" id="PF00892">
    <property type="entry name" value="EamA"/>
    <property type="match status" value="1"/>
</dbReference>
<feature type="transmembrane region" description="Helical" evidence="1">
    <location>
        <begin position="135"/>
        <end position="153"/>
    </location>
</feature>
<feature type="domain" description="EamA" evidence="2">
    <location>
        <begin position="16"/>
        <end position="149"/>
    </location>
</feature>
<feature type="transmembrane region" description="Helical" evidence="1">
    <location>
        <begin position="43"/>
        <end position="66"/>
    </location>
</feature>
<feature type="transmembrane region" description="Helical" evidence="1">
    <location>
        <begin position="228"/>
        <end position="251"/>
    </location>
</feature>
<keyword evidence="1" id="KW-1133">Transmembrane helix</keyword>
<evidence type="ECO:0000256" key="1">
    <source>
        <dbReference type="SAM" id="Phobius"/>
    </source>
</evidence>
<proteinExistence type="predicted"/>
<name>A0A382FJD0_9ZZZZ</name>
<sequence length="252" mass="27467">MVKTLLHFVRSTPGLAGIFCVMGGVSCFTTQDSVIKFLSGDYALHQIILIRAVIALVFTLVVFVPFEGGLRSLYTHRLGLHLTRGFAVVMANLFFFTGLATLPLGETVAMVFVSPLLITILAVVFLHEKISFRRWIAVGIGMLGTLVMIRPGSSLFNPMMFLPLMAALCYALFQIMSRNLGSTERASSMAFYVQVMFVSLSAVIGLLVGDGRFAVVDNPTLDFLLRAWVWPETADLLLLCGIGCLSGLGAYL</sequence>
<dbReference type="SUPFAM" id="SSF103481">
    <property type="entry name" value="Multidrug resistance efflux transporter EmrE"/>
    <property type="match status" value="1"/>
</dbReference>
<feature type="transmembrane region" description="Helical" evidence="1">
    <location>
        <begin position="108"/>
        <end position="126"/>
    </location>
</feature>
<keyword evidence="1" id="KW-0812">Transmembrane</keyword>
<dbReference type="InterPro" id="IPR037185">
    <property type="entry name" value="EmrE-like"/>
</dbReference>
<organism evidence="3">
    <name type="scientific">marine metagenome</name>
    <dbReference type="NCBI Taxonomy" id="408172"/>
    <lineage>
        <taxon>unclassified sequences</taxon>
        <taxon>metagenomes</taxon>
        <taxon>ecological metagenomes</taxon>
    </lineage>
</organism>
<keyword evidence="1" id="KW-0472">Membrane</keyword>
<feature type="transmembrane region" description="Helical" evidence="1">
    <location>
        <begin position="159"/>
        <end position="177"/>
    </location>
</feature>
<evidence type="ECO:0000313" key="3">
    <source>
        <dbReference type="EMBL" id="SVB62755.1"/>
    </source>
</evidence>
<feature type="non-terminal residue" evidence="3">
    <location>
        <position position="252"/>
    </location>
</feature>